<keyword evidence="3" id="KW-1185">Reference proteome</keyword>
<sequence length="174" mass="20316">MIPRTFAPSSAWSPDEHRIKYELDYSRGPEKTWVFGGLRIRDGHEVTMTAPSRSSVRYQQFLDRVEKAIPNGAIWIVTDNLYAHRSVSTRAWLEDHPRIHHAFIPVGACWLNLLEGWWRLFRKTALAGRSFCNSNDIAYAPQLAAAQLNTRTQPWIWGRPPPTRTRRRRYVYVL</sequence>
<evidence type="ECO:0000313" key="3">
    <source>
        <dbReference type="Proteomes" id="UP000549009"/>
    </source>
</evidence>
<reference evidence="2 3" key="1">
    <citation type="submission" date="2020-08" db="EMBL/GenBank/DDBJ databases">
        <title>Genomic Encyclopedia of Type Strains, Phase III (KMG-III): the genomes of soil and plant-associated and newly described type strains.</title>
        <authorList>
            <person name="Whitman W."/>
        </authorList>
    </citation>
    <scope>NUCLEOTIDE SEQUENCE [LARGE SCALE GENOMIC DNA]</scope>
    <source>
        <strain evidence="2 3">CECT 3146</strain>
    </source>
</reference>
<proteinExistence type="predicted"/>
<gene>
    <name evidence="2" type="ORF">FHS40_009255</name>
</gene>
<evidence type="ECO:0000313" key="2">
    <source>
        <dbReference type="EMBL" id="MBB5110125.1"/>
    </source>
</evidence>
<evidence type="ECO:0000259" key="1">
    <source>
        <dbReference type="Pfam" id="PF13358"/>
    </source>
</evidence>
<dbReference type="InterPro" id="IPR036397">
    <property type="entry name" value="RNaseH_sf"/>
</dbReference>
<protein>
    <recommendedName>
        <fullName evidence="1">Tc1-like transposase DDE domain-containing protein</fullName>
    </recommendedName>
</protein>
<dbReference type="Gene3D" id="3.30.420.10">
    <property type="entry name" value="Ribonuclease H-like superfamily/Ribonuclease H"/>
    <property type="match status" value="1"/>
</dbReference>
<accession>A0A7W8F0U5</accession>
<dbReference type="EMBL" id="JACHJD010000075">
    <property type="protein sequence ID" value="MBB5110125.1"/>
    <property type="molecule type" value="Genomic_DNA"/>
</dbReference>
<dbReference type="InterPro" id="IPR038717">
    <property type="entry name" value="Tc1-like_DDE_dom"/>
</dbReference>
<dbReference type="Pfam" id="PF13358">
    <property type="entry name" value="DDE_3"/>
    <property type="match status" value="1"/>
</dbReference>
<name>A0A7W8F0U5_STRST</name>
<feature type="domain" description="Tc1-like transposase DDE" evidence="1">
    <location>
        <begin position="9"/>
        <end position="135"/>
    </location>
</feature>
<dbReference type="Proteomes" id="UP000549009">
    <property type="component" value="Unassembled WGS sequence"/>
</dbReference>
<comment type="caution">
    <text evidence="2">The sequence shown here is derived from an EMBL/GenBank/DDBJ whole genome shotgun (WGS) entry which is preliminary data.</text>
</comment>
<dbReference type="SUPFAM" id="SSF53098">
    <property type="entry name" value="Ribonuclease H-like"/>
    <property type="match status" value="1"/>
</dbReference>
<dbReference type="GO" id="GO:0003676">
    <property type="term" value="F:nucleic acid binding"/>
    <property type="evidence" value="ECO:0007669"/>
    <property type="project" value="InterPro"/>
</dbReference>
<dbReference type="AlphaFoldDB" id="A0A7W8F0U5"/>
<organism evidence="2 3">
    <name type="scientific">Streptomyces spectabilis</name>
    <dbReference type="NCBI Taxonomy" id="68270"/>
    <lineage>
        <taxon>Bacteria</taxon>
        <taxon>Bacillati</taxon>
        <taxon>Actinomycetota</taxon>
        <taxon>Actinomycetes</taxon>
        <taxon>Kitasatosporales</taxon>
        <taxon>Streptomycetaceae</taxon>
        <taxon>Streptomyces</taxon>
    </lineage>
</organism>
<dbReference type="InterPro" id="IPR012337">
    <property type="entry name" value="RNaseH-like_sf"/>
</dbReference>